<dbReference type="AlphaFoldDB" id="A0A834IQV2"/>
<dbReference type="EMBL" id="JAACXV010000073">
    <property type="protein sequence ID" value="KAF7284614.1"/>
    <property type="molecule type" value="Genomic_DNA"/>
</dbReference>
<feature type="region of interest" description="Disordered" evidence="3">
    <location>
        <begin position="459"/>
        <end position="487"/>
    </location>
</feature>
<feature type="compositionally biased region" description="Polar residues" evidence="3">
    <location>
        <begin position="612"/>
        <end position="627"/>
    </location>
</feature>
<dbReference type="Gene3D" id="2.30.42.10">
    <property type="match status" value="1"/>
</dbReference>
<feature type="compositionally biased region" description="Polar residues" evidence="3">
    <location>
        <begin position="284"/>
        <end position="295"/>
    </location>
</feature>
<dbReference type="InterPro" id="IPR001478">
    <property type="entry name" value="PDZ"/>
</dbReference>
<feature type="compositionally biased region" description="Polar residues" evidence="3">
    <location>
        <begin position="462"/>
        <end position="471"/>
    </location>
</feature>
<feature type="region of interest" description="Disordered" evidence="3">
    <location>
        <begin position="1"/>
        <end position="28"/>
    </location>
</feature>
<comment type="subcellular location">
    <subcellularLocation>
        <location evidence="1">Cytoplasm</location>
    </subcellularLocation>
</comment>
<evidence type="ECO:0000313" key="6">
    <source>
        <dbReference type="Proteomes" id="UP000625711"/>
    </source>
</evidence>
<dbReference type="SUPFAM" id="SSF50156">
    <property type="entry name" value="PDZ domain-like"/>
    <property type="match status" value="1"/>
</dbReference>
<feature type="compositionally biased region" description="Basic residues" evidence="3">
    <location>
        <begin position="345"/>
        <end position="362"/>
    </location>
</feature>
<feature type="domain" description="PDZ" evidence="4">
    <location>
        <begin position="52"/>
        <end position="140"/>
    </location>
</feature>
<feature type="compositionally biased region" description="Polar residues" evidence="3">
    <location>
        <begin position="192"/>
        <end position="204"/>
    </location>
</feature>
<feature type="region of interest" description="Disordered" evidence="3">
    <location>
        <begin position="601"/>
        <end position="659"/>
    </location>
</feature>
<dbReference type="OrthoDB" id="10041077at2759"/>
<feature type="region of interest" description="Disordered" evidence="3">
    <location>
        <begin position="558"/>
        <end position="583"/>
    </location>
</feature>
<organism evidence="5 6">
    <name type="scientific">Rhynchophorus ferrugineus</name>
    <name type="common">Red palm weevil</name>
    <name type="synonym">Curculio ferrugineus</name>
    <dbReference type="NCBI Taxonomy" id="354439"/>
    <lineage>
        <taxon>Eukaryota</taxon>
        <taxon>Metazoa</taxon>
        <taxon>Ecdysozoa</taxon>
        <taxon>Arthropoda</taxon>
        <taxon>Hexapoda</taxon>
        <taxon>Insecta</taxon>
        <taxon>Pterygota</taxon>
        <taxon>Neoptera</taxon>
        <taxon>Endopterygota</taxon>
        <taxon>Coleoptera</taxon>
        <taxon>Polyphaga</taxon>
        <taxon>Cucujiformia</taxon>
        <taxon>Curculionidae</taxon>
        <taxon>Dryophthorinae</taxon>
        <taxon>Rhynchophorus</taxon>
    </lineage>
</organism>
<feature type="compositionally biased region" description="Polar residues" evidence="3">
    <location>
        <begin position="572"/>
        <end position="583"/>
    </location>
</feature>
<accession>A0A834IQV2</accession>
<feature type="region of interest" description="Disordered" evidence="3">
    <location>
        <begin position="186"/>
        <end position="205"/>
    </location>
</feature>
<name>A0A834IQV2_RHYFE</name>
<evidence type="ECO:0000313" key="5">
    <source>
        <dbReference type="EMBL" id="KAF7284614.1"/>
    </source>
</evidence>
<dbReference type="PROSITE" id="PS50106">
    <property type="entry name" value="PDZ"/>
    <property type="match status" value="1"/>
</dbReference>
<sequence length="659" mass="74625">MRRQSHQNSQSQTQSSDDECSVATSSPAQILERVQSDKVIVTKPEEDRRRRTIIVEKKNGSFGFTIQSYGIHYKKEKEIEMITYVDYVDYDGPAYRAGMREGDVILSINGTDMEKADHKTLVNFIKNCESRMRMVVLFEDCVRKVELHMRYIKLQNILESKMEELERLCIRERQLLEGKWKTHSLPARKKASQSNNSGPSTPQGYHTFCRPTVSTEDVAKVAQCKQQPTPPLVFAYQYLDSTYRYMLQPSTSSSGEYLLTFEPQRYRDQRDQNFIIKTPCDPTPQKQPLRSQNSSEKSKKGHGPCHSYGGHLCNPCVNVNNSNGDNTSLEAYDLASPCCDPHCVPARRRSRSQKDSHGRKRESKTEETQTEPQQQTQQIPRSRPHSQVAHTPPSGNSHNYASVPRRYFHIGAGLVSQCSLHSCTSSEISNVVPTTVGESSANSYTTSLSTDTLYWDGPCDTASRQLSQKSNSSKHEPAQRYSQQPQYSHDPIYVQYGQVKPKSWDNLTTKAFGGYGFGYGYFDSTSANKCNQKHPANPRNPQKQPQTTLQYVRVDKNAPQYTPHTQRRYFQPTKSTESLLSVPKYSNENLTDSSLSCECLEPSSPLPDTSETRFFQSPRQSVISPTDPNFGYYSASRRASRSEAQGKPTASTNSEATRL</sequence>
<dbReference type="PANTHER" id="PTHR15963:SF5">
    <property type="entry name" value="SHORT SPINDLE 6, ISOFORM A"/>
    <property type="match status" value="1"/>
</dbReference>
<dbReference type="CDD" id="cd06713">
    <property type="entry name" value="PDZ_tamalin_CYTIP-like"/>
    <property type="match status" value="1"/>
</dbReference>
<dbReference type="InterPro" id="IPR036034">
    <property type="entry name" value="PDZ_sf"/>
</dbReference>
<dbReference type="GO" id="GO:0005737">
    <property type="term" value="C:cytoplasm"/>
    <property type="evidence" value="ECO:0007669"/>
    <property type="project" value="UniProtKB-SubCell"/>
</dbReference>
<dbReference type="Proteomes" id="UP000625711">
    <property type="component" value="Unassembled WGS sequence"/>
</dbReference>
<evidence type="ECO:0000256" key="3">
    <source>
        <dbReference type="SAM" id="MobiDB-lite"/>
    </source>
</evidence>
<evidence type="ECO:0000259" key="4">
    <source>
        <dbReference type="PROSITE" id="PS50106"/>
    </source>
</evidence>
<gene>
    <name evidence="5" type="ORF">GWI33_021806</name>
</gene>
<keyword evidence="2" id="KW-0963">Cytoplasm</keyword>
<dbReference type="Pfam" id="PF00595">
    <property type="entry name" value="PDZ"/>
    <property type="match status" value="1"/>
</dbReference>
<dbReference type="PANTHER" id="PTHR15963">
    <property type="entry name" value="GENERAL RECEPTOR FOR PHOSPHOINOSITIDES 1-ASSOCIATED SCAFFOLD PROTEIN-RELATED"/>
    <property type="match status" value="1"/>
</dbReference>
<feature type="compositionally biased region" description="Polar residues" evidence="3">
    <location>
        <begin position="648"/>
        <end position="659"/>
    </location>
</feature>
<feature type="region of interest" description="Disordered" evidence="3">
    <location>
        <begin position="345"/>
        <end position="401"/>
    </location>
</feature>
<feature type="compositionally biased region" description="Low complexity" evidence="3">
    <location>
        <begin position="1"/>
        <end position="15"/>
    </location>
</feature>
<evidence type="ECO:0000256" key="1">
    <source>
        <dbReference type="ARBA" id="ARBA00004496"/>
    </source>
</evidence>
<dbReference type="InterPro" id="IPR052122">
    <property type="entry name" value="Intracell_Traff_Signaling_Reg"/>
</dbReference>
<protein>
    <recommendedName>
        <fullName evidence="4">PDZ domain-containing protein</fullName>
    </recommendedName>
</protein>
<keyword evidence="6" id="KW-1185">Reference proteome</keyword>
<evidence type="ECO:0000256" key="2">
    <source>
        <dbReference type="ARBA" id="ARBA00022490"/>
    </source>
</evidence>
<proteinExistence type="predicted"/>
<reference evidence="5" key="1">
    <citation type="submission" date="2020-08" db="EMBL/GenBank/DDBJ databases">
        <title>Genome sequencing and assembly of the red palm weevil Rhynchophorus ferrugineus.</title>
        <authorList>
            <person name="Dias G.B."/>
            <person name="Bergman C.M."/>
            <person name="Manee M."/>
        </authorList>
    </citation>
    <scope>NUCLEOTIDE SEQUENCE</scope>
    <source>
        <strain evidence="5">AA-2017</strain>
        <tissue evidence="5">Whole larva</tissue>
    </source>
</reference>
<comment type="caution">
    <text evidence="5">The sequence shown here is derived from an EMBL/GenBank/DDBJ whole genome shotgun (WGS) entry which is preliminary data.</text>
</comment>
<dbReference type="SMART" id="SM00228">
    <property type="entry name" value="PDZ"/>
    <property type="match status" value="1"/>
</dbReference>
<feature type="region of interest" description="Disordered" evidence="3">
    <location>
        <begin position="276"/>
        <end position="304"/>
    </location>
</feature>